<evidence type="ECO:0000313" key="2">
    <source>
        <dbReference type="EMBL" id="VDN16523.1"/>
    </source>
</evidence>
<feature type="transmembrane region" description="Helical" evidence="1">
    <location>
        <begin position="75"/>
        <end position="98"/>
    </location>
</feature>
<keyword evidence="1" id="KW-1133">Transmembrane helix</keyword>
<sequence length="434" mass="47622">MLGSEYVIPRLSKHFASLPSCANATSNSSLCTGSPPYSFLGRLLASFLDSRDAVAPASAQLTVLKSALFNDLSQFSLIITLLLFWILIPPCIQFFAGVSACRRRRNSKAHPTSRCLEITFILFFICWLCFHGILLARLVYSSSHADSGPPSLSRNSSQSLNARTFIDRVNALGVESFRLANSTVEKSKVTINELVLGLKSDLSQTAFGEIGEITDQFLKYTDLERALAMLLDLAQMLVSRLERGLHDRTSGTRTFFEEFRLESSLGLFNMLGLLPFNVSEVLAQLHGAAQMRTELEASLRQKTQNLFASLPLPQNRNDTTWLNPYFSGKFSVDAASPRQTCRESAEVVLSSTVTAAMAAVTSETEEESSASESGLLDVKQNSVERMKLLSKSESSISGSVMQIVLPIAREEPDCLKLLPSVQVVSSGLTLIIRL</sequence>
<evidence type="ECO:0000256" key="1">
    <source>
        <dbReference type="SAM" id="Phobius"/>
    </source>
</evidence>
<dbReference type="EMBL" id="UYRU01066138">
    <property type="protein sequence ID" value="VDN16523.1"/>
    <property type="molecule type" value="Genomic_DNA"/>
</dbReference>
<reference evidence="2 3" key="1">
    <citation type="submission" date="2018-11" db="EMBL/GenBank/DDBJ databases">
        <authorList>
            <consortium name="Pathogen Informatics"/>
        </authorList>
    </citation>
    <scope>NUCLEOTIDE SEQUENCE [LARGE SCALE GENOMIC DNA]</scope>
</reference>
<protein>
    <submittedName>
        <fullName evidence="2">Uncharacterized protein</fullName>
    </submittedName>
</protein>
<keyword evidence="1" id="KW-0812">Transmembrane</keyword>
<dbReference type="OrthoDB" id="6244776at2759"/>
<keyword evidence="3" id="KW-1185">Reference proteome</keyword>
<proteinExistence type="predicted"/>
<keyword evidence="1" id="KW-0472">Membrane</keyword>
<gene>
    <name evidence="2" type="ORF">DILT_LOCUS12354</name>
</gene>
<feature type="transmembrane region" description="Helical" evidence="1">
    <location>
        <begin position="118"/>
        <end position="140"/>
    </location>
</feature>
<dbReference type="Gene3D" id="1.20.1070.10">
    <property type="entry name" value="Rhodopsin 7-helix transmembrane proteins"/>
    <property type="match status" value="1"/>
</dbReference>
<dbReference type="Proteomes" id="UP000281553">
    <property type="component" value="Unassembled WGS sequence"/>
</dbReference>
<evidence type="ECO:0000313" key="3">
    <source>
        <dbReference type="Proteomes" id="UP000281553"/>
    </source>
</evidence>
<dbReference type="AlphaFoldDB" id="A0A3P7LZM7"/>
<accession>A0A3P7LZM7</accession>
<name>A0A3P7LZM7_DIBLA</name>
<organism evidence="2 3">
    <name type="scientific">Dibothriocephalus latus</name>
    <name type="common">Fish tapeworm</name>
    <name type="synonym">Diphyllobothrium latum</name>
    <dbReference type="NCBI Taxonomy" id="60516"/>
    <lineage>
        <taxon>Eukaryota</taxon>
        <taxon>Metazoa</taxon>
        <taxon>Spiralia</taxon>
        <taxon>Lophotrochozoa</taxon>
        <taxon>Platyhelminthes</taxon>
        <taxon>Cestoda</taxon>
        <taxon>Eucestoda</taxon>
        <taxon>Diphyllobothriidea</taxon>
        <taxon>Diphyllobothriidae</taxon>
        <taxon>Dibothriocephalus</taxon>
    </lineage>
</organism>